<evidence type="ECO:0000313" key="3">
    <source>
        <dbReference type="Proteomes" id="UP000295083"/>
    </source>
</evidence>
<proteinExistence type="predicted"/>
<organism evidence="2 3">
    <name type="scientific">Colletotrichum spinosum</name>
    <dbReference type="NCBI Taxonomy" id="1347390"/>
    <lineage>
        <taxon>Eukaryota</taxon>
        <taxon>Fungi</taxon>
        <taxon>Dikarya</taxon>
        <taxon>Ascomycota</taxon>
        <taxon>Pezizomycotina</taxon>
        <taxon>Sordariomycetes</taxon>
        <taxon>Hypocreomycetidae</taxon>
        <taxon>Glomerellales</taxon>
        <taxon>Glomerellaceae</taxon>
        <taxon>Colletotrichum</taxon>
        <taxon>Colletotrichum orbiculare species complex</taxon>
    </lineage>
</organism>
<dbReference type="EMBL" id="QAPG01010709">
    <property type="protein sequence ID" value="TDZ14026.1"/>
    <property type="molecule type" value="Genomic_DNA"/>
</dbReference>
<comment type="caution">
    <text evidence="2">The sequence shown here is derived from an EMBL/GenBank/DDBJ whole genome shotgun (WGS) entry which is preliminary data.</text>
</comment>
<name>A0A4R8PPB9_9PEZI</name>
<feature type="chain" id="PRO_5020905530" evidence="1">
    <location>
        <begin position="18"/>
        <end position="103"/>
    </location>
</feature>
<sequence>MLKLAVAFLMGLTVVTGIEDLRNSPMYCDYGTSQVPQQSCRDGQYVYCCVSASRVNDEPYLLEGFPIPRGCSAFTGACTVTNGNGTTLKNEGGGDVIGLGSCC</sequence>
<dbReference type="AlphaFoldDB" id="A0A4R8PPB9"/>
<protein>
    <submittedName>
        <fullName evidence="2">Uncharacterized protein</fullName>
    </submittedName>
</protein>
<evidence type="ECO:0000313" key="2">
    <source>
        <dbReference type="EMBL" id="TDZ14026.1"/>
    </source>
</evidence>
<feature type="signal peptide" evidence="1">
    <location>
        <begin position="1"/>
        <end position="17"/>
    </location>
</feature>
<keyword evidence="1" id="KW-0732">Signal</keyword>
<reference evidence="2 3" key="1">
    <citation type="submission" date="2018-11" db="EMBL/GenBank/DDBJ databases">
        <title>Genome sequence and assembly of Colletotrichum spinosum.</title>
        <authorList>
            <person name="Gan P."/>
            <person name="Shirasu K."/>
        </authorList>
    </citation>
    <scope>NUCLEOTIDE SEQUENCE [LARGE SCALE GENOMIC DNA]</scope>
    <source>
        <strain evidence="2 3">CBS 515.97</strain>
    </source>
</reference>
<keyword evidence="3" id="KW-1185">Reference proteome</keyword>
<accession>A0A4R8PPB9</accession>
<gene>
    <name evidence="2" type="ORF">C8035_v003008</name>
</gene>
<evidence type="ECO:0000256" key="1">
    <source>
        <dbReference type="SAM" id="SignalP"/>
    </source>
</evidence>
<dbReference type="Proteomes" id="UP000295083">
    <property type="component" value="Unassembled WGS sequence"/>
</dbReference>